<dbReference type="InParanoid" id="A0A067NGV1"/>
<dbReference type="Pfam" id="PF00135">
    <property type="entry name" value="COesterase"/>
    <property type="match status" value="1"/>
</dbReference>
<dbReference type="EC" id="3.1.1.-" evidence="3"/>
<sequence length="445" mass="47529">MKQLSVCLIHLLCNGLVGAIATAARSAALQALTSPLGPVVNLGYAAFVGNDTAPSGQLRSTVTFFGNIPYAQPPVGNLRFRAPRPLDETIKDASRVPISDARNWGAPCIQQPAQVGIGSEDCLNLNVWKPSRASEGSRLPVIVYFHGGGFVNGSPLGFPLFDWVSQNQGIIGVSVAYRLNLLGFLGGAAVAADGDLNPGLQDQRAALEWVQRHIHRFGGNPEEVTIAGESAGGASVVMQTVAFGGSKPLPFKRAIAQSIGFGPTPTSDEVEAIFKNVSSTVGCTGRNVMQCLRSASMGAIVSAINQNTVIPVIDGPGGFLPDLPSRLIASGKFTNVEFIGGHCTNDGRTFVVGTPEQFNTEDDTRRFLLTRWSRITMATMEKAFQLYPAPDSPGSPFETEYARAAQMFQDIVYSCMDIQLASKLIERGVNDVFTFRLYSSLQAIE</sequence>
<evidence type="ECO:0000313" key="6">
    <source>
        <dbReference type="Proteomes" id="UP000027073"/>
    </source>
</evidence>
<gene>
    <name evidence="5" type="ORF">PLEOSDRAFT_163336</name>
</gene>
<dbReference type="InterPro" id="IPR029058">
    <property type="entry name" value="AB_hydrolase_fold"/>
</dbReference>
<reference evidence="6" key="1">
    <citation type="journal article" date="2014" name="Proc. Natl. Acad. Sci. U.S.A.">
        <title>Extensive sampling of basidiomycete genomes demonstrates inadequacy of the white-rot/brown-rot paradigm for wood decay fungi.</title>
        <authorList>
            <person name="Riley R."/>
            <person name="Salamov A.A."/>
            <person name="Brown D.W."/>
            <person name="Nagy L.G."/>
            <person name="Floudas D."/>
            <person name="Held B.W."/>
            <person name="Levasseur A."/>
            <person name="Lombard V."/>
            <person name="Morin E."/>
            <person name="Otillar R."/>
            <person name="Lindquist E.A."/>
            <person name="Sun H."/>
            <person name="LaButti K.M."/>
            <person name="Schmutz J."/>
            <person name="Jabbour D."/>
            <person name="Luo H."/>
            <person name="Baker S.E."/>
            <person name="Pisabarro A.G."/>
            <person name="Walton J.D."/>
            <person name="Blanchette R.A."/>
            <person name="Henrissat B."/>
            <person name="Martin F."/>
            <person name="Cullen D."/>
            <person name="Hibbett D.S."/>
            <person name="Grigoriev I.V."/>
        </authorList>
    </citation>
    <scope>NUCLEOTIDE SEQUENCE [LARGE SCALE GENOMIC DNA]</scope>
    <source>
        <strain evidence="6">PC15</strain>
    </source>
</reference>
<dbReference type="EMBL" id="KL198014">
    <property type="protein sequence ID" value="KDQ22986.1"/>
    <property type="molecule type" value="Genomic_DNA"/>
</dbReference>
<evidence type="ECO:0000256" key="3">
    <source>
        <dbReference type="RuleBase" id="RU361235"/>
    </source>
</evidence>
<organism evidence="5 6">
    <name type="scientific">Pleurotus ostreatus (strain PC15)</name>
    <name type="common">Oyster mushroom</name>
    <dbReference type="NCBI Taxonomy" id="1137138"/>
    <lineage>
        <taxon>Eukaryota</taxon>
        <taxon>Fungi</taxon>
        <taxon>Dikarya</taxon>
        <taxon>Basidiomycota</taxon>
        <taxon>Agaricomycotina</taxon>
        <taxon>Agaricomycetes</taxon>
        <taxon>Agaricomycetidae</taxon>
        <taxon>Agaricales</taxon>
        <taxon>Pleurotineae</taxon>
        <taxon>Pleurotaceae</taxon>
        <taxon>Pleurotus</taxon>
    </lineage>
</organism>
<feature type="chain" id="PRO_5005103728" description="Carboxylic ester hydrolase" evidence="3">
    <location>
        <begin position="20"/>
        <end position="445"/>
    </location>
</feature>
<dbReference type="PROSITE" id="PS00122">
    <property type="entry name" value="CARBOXYLESTERASE_B_1"/>
    <property type="match status" value="1"/>
</dbReference>
<proteinExistence type="inferred from homology"/>
<feature type="domain" description="Carboxylesterase type B" evidence="4">
    <location>
        <begin position="38"/>
        <end position="437"/>
    </location>
</feature>
<dbReference type="SUPFAM" id="SSF53474">
    <property type="entry name" value="alpha/beta-Hydrolases"/>
    <property type="match status" value="1"/>
</dbReference>
<dbReference type="InterPro" id="IPR050309">
    <property type="entry name" value="Type-B_Carboxylest/Lipase"/>
</dbReference>
<evidence type="ECO:0000259" key="4">
    <source>
        <dbReference type="Pfam" id="PF00135"/>
    </source>
</evidence>
<dbReference type="Proteomes" id="UP000027073">
    <property type="component" value="Unassembled WGS sequence"/>
</dbReference>
<feature type="signal peptide" evidence="3">
    <location>
        <begin position="1"/>
        <end position="19"/>
    </location>
</feature>
<dbReference type="STRING" id="1137138.A0A067NGV1"/>
<dbReference type="Gene3D" id="3.40.50.1820">
    <property type="entry name" value="alpha/beta hydrolase"/>
    <property type="match status" value="1"/>
</dbReference>
<protein>
    <recommendedName>
        <fullName evidence="3">Carboxylic ester hydrolase</fullName>
        <ecNumber evidence="3">3.1.1.-</ecNumber>
    </recommendedName>
</protein>
<evidence type="ECO:0000313" key="5">
    <source>
        <dbReference type="EMBL" id="KDQ22986.1"/>
    </source>
</evidence>
<dbReference type="AlphaFoldDB" id="A0A067NGV1"/>
<evidence type="ECO:0000256" key="1">
    <source>
        <dbReference type="ARBA" id="ARBA00005964"/>
    </source>
</evidence>
<dbReference type="GO" id="GO:0016787">
    <property type="term" value="F:hydrolase activity"/>
    <property type="evidence" value="ECO:0007669"/>
    <property type="project" value="UniProtKB-KW"/>
</dbReference>
<dbReference type="VEuPathDB" id="FungiDB:PLEOSDRAFT_163336"/>
<accession>A0A067NGV1</accession>
<evidence type="ECO:0000256" key="2">
    <source>
        <dbReference type="ARBA" id="ARBA00022801"/>
    </source>
</evidence>
<dbReference type="OrthoDB" id="408631at2759"/>
<dbReference type="InterPro" id="IPR019826">
    <property type="entry name" value="Carboxylesterase_B_AS"/>
</dbReference>
<keyword evidence="2 3" id="KW-0378">Hydrolase</keyword>
<dbReference type="PANTHER" id="PTHR11559">
    <property type="entry name" value="CARBOXYLESTERASE"/>
    <property type="match status" value="1"/>
</dbReference>
<dbReference type="HOGENOM" id="CLU_006586_10_7_1"/>
<comment type="similarity">
    <text evidence="1 3">Belongs to the type-B carboxylesterase/lipase family.</text>
</comment>
<name>A0A067NGV1_PLEO1</name>
<keyword evidence="3" id="KW-0732">Signal</keyword>
<dbReference type="InterPro" id="IPR002018">
    <property type="entry name" value="CarbesteraseB"/>
</dbReference>